<name>A0A8H3VUH1_9PEZI</name>
<dbReference type="Proteomes" id="UP000434172">
    <property type="component" value="Unassembled WGS sequence"/>
</dbReference>
<feature type="region of interest" description="Disordered" evidence="1">
    <location>
        <begin position="1"/>
        <end position="65"/>
    </location>
</feature>
<dbReference type="AlphaFoldDB" id="A0A8H3VUH1"/>
<feature type="compositionally biased region" description="Basic and acidic residues" evidence="1">
    <location>
        <begin position="48"/>
        <end position="65"/>
    </location>
</feature>
<evidence type="ECO:0000256" key="1">
    <source>
        <dbReference type="SAM" id="MobiDB-lite"/>
    </source>
</evidence>
<gene>
    <name evidence="2" type="ORF">GQ607_017564</name>
</gene>
<comment type="caution">
    <text evidence="2">The sequence shown here is derived from an EMBL/GenBank/DDBJ whole genome shotgun (WGS) entry which is preliminary data.</text>
</comment>
<evidence type="ECO:0000313" key="2">
    <source>
        <dbReference type="EMBL" id="KAF0315199.1"/>
    </source>
</evidence>
<proteinExistence type="predicted"/>
<organism evidence="2 3">
    <name type="scientific">Colletotrichum asianum</name>
    <dbReference type="NCBI Taxonomy" id="702518"/>
    <lineage>
        <taxon>Eukaryota</taxon>
        <taxon>Fungi</taxon>
        <taxon>Dikarya</taxon>
        <taxon>Ascomycota</taxon>
        <taxon>Pezizomycotina</taxon>
        <taxon>Sordariomycetes</taxon>
        <taxon>Hypocreomycetidae</taxon>
        <taxon>Glomerellales</taxon>
        <taxon>Glomerellaceae</taxon>
        <taxon>Colletotrichum</taxon>
        <taxon>Colletotrichum gloeosporioides species complex</taxon>
    </lineage>
</organism>
<keyword evidence="3" id="KW-1185">Reference proteome</keyword>
<feature type="compositionally biased region" description="Polar residues" evidence="1">
    <location>
        <begin position="22"/>
        <end position="37"/>
    </location>
</feature>
<evidence type="ECO:0000313" key="3">
    <source>
        <dbReference type="Proteomes" id="UP000434172"/>
    </source>
</evidence>
<reference evidence="2 3" key="1">
    <citation type="submission" date="2019-12" db="EMBL/GenBank/DDBJ databases">
        <title>A genome sequence resource for the geographically widespread anthracnose pathogen Colletotrichum asianum.</title>
        <authorList>
            <person name="Meng Y."/>
        </authorList>
    </citation>
    <scope>NUCLEOTIDE SEQUENCE [LARGE SCALE GENOMIC DNA]</scope>
    <source>
        <strain evidence="2 3">ICMP 18580</strain>
    </source>
</reference>
<accession>A0A8H3VUH1</accession>
<protein>
    <submittedName>
        <fullName evidence="2">Uncharacterized protein</fullName>
    </submittedName>
</protein>
<dbReference type="EMBL" id="WOWK01000224">
    <property type="protein sequence ID" value="KAF0315199.1"/>
    <property type="molecule type" value="Genomic_DNA"/>
</dbReference>
<sequence>MTKRHEDAASPGPFAQEDESCDTASEPSSDADSQTLDFESEDDALDAESIHDNPQDGKHDNLNDEKTMEEIITLDRELTALRIPQSIREALHDEVQFRIDSAARIVGTVLD</sequence>